<dbReference type="AlphaFoldDB" id="Q07QC8"/>
<sequence length="93" mass="10420">MSRLILVLLLATAAVPVRAADLAAHSKIGRIFAEPVDVRRAKEPPPPQRYDLVLSLPGYYGRPNSFMYTNYYGSSLVDIYGRLPYFCGLYGYC</sequence>
<dbReference type="OrthoDB" id="8265366at2"/>
<gene>
    <name evidence="2" type="ordered locus">RPE_1912</name>
</gene>
<dbReference type="EMBL" id="CP000463">
    <property type="protein sequence ID" value="ABJ05856.1"/>
    <property type="molecule type" value="Genomic_DNA"/>
</dbReference>
<keyword evidence="1" id="KW-0732">Signal</keyword>
<evidence type="ECO:0000313" key="2">
    <source>
        <dbReference type="EMBL" id="ABJ05856.1"/>
    </source>
</evidence>
<name>Q07QC8_RHOP5</name>
<reference evidence="2" key="1">
    <citation type="submission" date="2006-09" db="EMBL/GenBank/DDBJ databases">
        <title>Complete sequence of Rhodopseudomonas palustris BisA53.</title>
        <authorList>
            <consortium name="US DOE Joint Genome Institute"/>
            <person name="Copeland A."/>
            <person name="Lucas S."/>
            <person name="Lapidus A."/>
            <person name="Barry K."/>
            <person name="Detter J.C."/>
            <person name="Glavina del Rio T."/>
            <person name="Hammon N."/>
            <person name="Israni S."/>
            <person name="Dalin E."/>
            <person name="Tice H."/>
            <person name="Pitluck S."/>
            <person name="Chain P."/>
            <person name="Malfatti S."/>
            <person name="Shin M."/>
            <person name="Vergez L."/>
            <person name="Schmutz J."/>
            <person name="Larimer F."/>
            <person name="Land M."/>
            <person name="Hauser L."/>
            <person name="Pelletier D.A."/>
            <person name="Kyrpides N."/>
            <person name="Kim E."/>
            <person name="Harwood C.S."/>
            <person name="Oda Y."/>
            <person name="Richardson P."/>
        </authorList>
    </citation>
    <scope>NUCLEOTIDE SEQUENCE [LARGE SCALE GENOMIC DNA]</scope>
    <source>
        <strain evidence="2">BisA53</strain>
    </source>
</reference>
<protein>
    <submittedName>
        <fullName evidence="2">Uncharacterized protein</fullName>
    </submittedName>
</protein>
<dbReference type="HOGENOM" id="CLU_156392_0_0_5"/>
<organism evidence="2">
    <name type="scientific">Rhodopseudomonas palustris (strain BisA53)</name>
    <dbReference type="NCBI Taxonomy" id="316055"/>
    <lineage>
        <taxon>Bacteria</taxon>
        <taxon>Pseudomonadati</taxon>
        <taxon>Pseudomonadota</taxon>
        <taxon>Alphaproteobacteria</taxon>
        <taxon>Hyphomicrobiales</taxon>
        <taxon>Nitrobacteraceae</taxon>
        <taxon>Rhodopseudomonas</taxon>
    </lineage>
</organism>
<accession>Q07QC8</accession>
<dbReference type="KEGG" id="rpe:RPE_1912"/>
<proteinExistence type="predicted"/>
<feature type="chain" id="PRO_5004165938" evidence="1">
    <location>
        <begin position="20"/>
        <end position="93"/>
    </location>
</feature>
<dbReference type="STRING" id="316055.RPE_1912"/>
<evidence type="ECO:0000256" key="1">
    <source>
        <dbReference type="SAM" id="SignalP"/>
    </source>
</evidence>
<feature type="signal peptide" evidence="1">
    <location>
        <begin position="1"/>
        <end position="19"/>
    </location>
</feature>